<gene>
    <name evidence="2" type="ORF">J1C50_00005</name>
</gene>
<feature type="transmembrane region" description="Helical" evidence="1">
    <location>
        <begin position="13"/>
        <end position="32"/>
    </location>
</feature>
<evidence type="ECO:0000313" key="2">
    <source>
        <dbReference type="EMBL" id="MBO0413876.1"/>
    </source>
</evidence>
<keyword evidence="3" id="KW-1185">Reference proteome</keyword>
<reference evidence="2 3" key="1">
    <citation type="submission" date="2021-03" db="EMBL/GenBank/DDBJ databases">
        <title>First Case of infection caused by Chromobacterium haemolyticum derived from water in China.</title>
        <authorList>
            <person name="Chen J."/>
            <person name="Liu C."/>
        </authorList>
    </citation>
    <scope>NUCLEOTIDE SEQUENCE [LARGE SCALE GENOMIC DNA]</scope>
    <source>
        <strain evidence="2 3">WJ-5</strain>
    </source>
</reference>
<keyword evidence="1" id="KW-0812">Transmembrane</keyword>
<proteinExistence type="predicted"/>
<evidence type="ECO:0000313" key="3">
    <source>
        <dbReference type="Proteomes" id="UP000664349"/>
    </source>
</evidence>
<sequence length="57" mass="6194">MTLIESGRGMAGVLAYTGGLGLFPFGLAAVWLRACSKSREQERDKAKTAENLFTIFL</sequence>
<evidence type="ECO:0000256" key="1">
    <source>
        <dbReference type="SAM" id="Phobius"/>
    </source>
</evidence>
<organism evidence="2 3">
    <name type="scientific">Chromobacterium haemolyticum</name>
    <dbReference type="NCBI Taxonomy" id="394935"/>
    <lineage>
        <taxon>Bacteria</taxon>
        <taxon>Pseudomonadati</taxon>
        <taxon>Pseudomonadota</taxon>
        <taxon>Betaproteobacteria</taxon>
        <taxon>Neisseriales</taxon>
        <taxon>Chromobacteriaceae</taxon>
        <taxon>Chromobacterium</taxon>
    </lineage>
</organism>
<protein>
    <submittedName>
        <fullName evidence="2">Uncharacterized protein</fullName>
    </submittedName>
</protein>
<comment type="caution">
    <text evidence="2">The sequence shown here is derived from an EMBL/GenBank/DDBJ whole genome shotgun (WGS) entry which is preliminary data.</text>
</comment>
<dbReference type="RefSeq" id="WP_200122257.1">
    <property type="nucleotide sequence ID" value="NZ_JAEILV010000001.1"/>
</dbReference>
<accession>A0ABS3GFQ5</accession>
<keyword evidence="1" id="KW-1133">Transmembrane helix</keyword>
<dbReference type="Proteomes" id="UP000664349">
    <property type="component" value="Unassembled WGS sequence"/>
</dbReference>
<dbReference type="EMBL" id="JAFLRD010000001">
    <property type="protein sequence ID" value="MBO0413876.1"/>
    <property type="molecule type" value="Genomic_DNA"/>
</dbReference>
<name>A0ABS3GFQ5_9NEIS</name>
<keyword evidence="1" id="KW-0472">Membrane</keyword>